<dbReference type="PROSITE" id="PS50005">
    <property type="entry name" value="TPR"/>
    <property type="match status" value="1"/>
</dbReference>
<dbReference type="OrthoDB" id="9802197at2"/>
<dbReference type="Pfam" id="PF14559">
    <property type="entry name" value="TPR_19"/>
    <property type="match status" value="1"/>
</dbReference>
<reference evidence="6 7" key="1">
    <citation type="journal article" date="2014" name="Genome Announc.">
        <title>Draft Genome Sequence of Fervidicella metallireducens Strain AeBT, an Iron-Reducing Thermoanaerobe from the Great Artesian Basin.</title>
        <authorList>
            <person name="Patel B.K."/>
        </authorList>
    </citation>
    <scope>NUCLEOTIDE SEQUENCE [LARGE SCALE GENOMIC DNA]</scope>
    <source>
        <strain evidence="6 7">AeB</strain>
    </source>
</reference>
<feature type="domain" description="GH29D-like beta-sandwich" evidence="5">
    <location>
        <begin position="159"/>
        <end position="222"/>
    </location>
</feature>
<dbReference type="InterPro" id="IPR059177">
    <property type="entry name" value="GH29D-like_dom"/>
</dbReference>
<evidence type="ECO:0000313" key="6">
    <source>
        <dbReference type="EMBL" id="EYE88101.1"/>
    </source>
</evidence>
<comment type="caution">
    <text evidence="6">The sequence shown here is derived from an EMBL/GenBank/DDBJ whole genome shotgun (WGS) entry which is preliminary data.</text>
</comment>
<organism evidence="6 7">
    <name type="scientific">Fervidicella metallireducens AeB</name>
    <dbReference type="NCBI Taxonomy" id="1403537"/>
    <lineage>
        <taxon>Bacteria</taxon>
        <taxon>Bacillati</taxon>
        <taxon>Bacillota</taxon>
        <taxon>Clostridia</taxon>
        <taxon>Eubacteriales</taxon>
        <taxon>Clostridiaceae</taxon>
        <taxon>Fervidicella</taxon>
    </lineage>
</organism>
<gene>
    <name evidence="6" type="ORF">Q428_09720</name>
</gene>
<feature type="repeat" description="TPR" evidence="3">
    <location>
        <begin position="35"/>
        <end position="68"/>
    </location>
</feature>
<dbReference type="STRING" id="1403537.Q428_09720"/>
<evidence type="ECO:0000259" key="5">
    <source>
        <dbReference type="Pfam" id="PF13290"/>
    </source>
</evidence>
<dbReference type="AlphaFoldDB" id="A0A017RU44"/>
<evidence type="ECO:0000256" key="4">
    <source>
        <dbReference type="SAM" id="Phobius"/>
    </source>
</evidence>
<sequence length="390" mass="45532">MKRKSIFYLAIVVILVFVGIFAYVKTLNNAKAAKVKEHIRLGNDYIARERYQEAEREFQEAIKLQPKNTEARIGLSKAYFYSGRTDDGEKILLEVTEIEPGKSEPYIELAKCYLDVDMYDKAVETLKNGYEKIKSEDIKKFLDNIKIKPTAPKTSLEPESYGITQNIKLFTNESDVVIYYTTDGTKPNKNSKRFTAPIFLDYGKTVVKAIAVNRLGVPSEVAEFEYVIEATPFCLTDFKFAGISHGQTLDKVIKVYGNPMNRREEYDAEYEMHLLDLEYDFGKLSFVKFKNNQPYRLYTIELTSSAKFGPRNIKVGDSDELILKRFFTENPNPTRDCKLYEFNERNYADYRTQETGKLEYYHYVFDWNYALTFEVENNRIKKIRFLEMII</sequence>
<evidence type="ECO:0000256" key="3">
    <source>
        <dbReference type="PROSITE-ProRule" id="PRU00339"/>
    </source>
</evidence>
<dbReference type="Gene3D" id="1.25.40.10">
    <property type="entry name" value="Tetratricopeptide repeat domain"/>
    <property type="match status" value="1"/>
</dbReference>
<proteinExistence type="predicted"/>
<dbReference type="PANTHER" id="PTHR45586:SF1">
    <property type="entry name" value="LIPOPOLYSACCHARIDE ASSEMBLY PROTEIN B"/>
    <property type="match status" value="1"/>
</dbReference>
<dbReference type="InterPro" id="IPR011990">
    <property type="entry name" value="TPR-like_helical_dom_sf"/>
</dbReference>
<dbReference type="InterPro" id="IPR051012">
    <property type="entry name" value="CellSynth/LPSAsmb/PSIAsmb"/>
</dbReference>
<name>A0A017RU44_9CLOT</name>
<evidence type="ECO:0000256" key="2">
    <source>
        <dbReference type="ARBA" id="ARBA00022803"/>
    </source>
</evidence>
<dbReference type="InterPro" id="IPR019734">
    <property type="entry name" value="TPR_rpt"/>
</dbReference>
<dbReference type="SUPFAM" id="SSF48452">
    <property type="entry name" value="TPR-like"/>
    <property type="match status" value="1"/>
</dbReference>
<dbReference type="PANTHER" id="PTHR45586">
    <property type="entry name" value="TPR REPEAT-CONTAINING PROTEIN PA4667"/>
    <property type="match status" value="1"/>
</dbReference>
<keyword evidence="4" id="KW-0472">Membrane</keyword>
<keyword evidence="7" id="KW-1185">Reference proteome</keyword>
<protein>
    <recommendedName>
        <fullName evidence="5">GH29D-like beta-sandwich domain-containing protein</fullName>
    </recommendedName>
</protein>
<dbReference type="RefSeq" id="WP_035380304.1">
    <property type="nucleotide sequence ID" value="NZ_AZQP01000029.1"/>
</dbReference>
<dbReference type="Proteomes" id="UP000019681">
    <property type="component" value="Unassembled WGS sequence"/>
</dbReference>
<dbReference type="SMART" id="SM00028">
    <property type="entry name" value="TPR"/>
    <property type="match status" value="3"/>
</dbReference>
<dbReference type="PROSITE" id="PS50293">
    <property type="entry name" value="TPR_REGION"/>
    <property type="match status" value="1"/>
</dbReference>
<evidence type="ECO:0000256" key="1">
    <source>
        <dbReference type="ARBA" id="ARBA00022737"/>
    </source>
</evidence>
<keyword evidence="4" id="KW-0812">Transmembrane</keyword>
<dbReference type="Pfam" id="PF13290">
    <property type="entry name" value="CHB_HEX_C_1"/>
    <property type="match status" value="1"/>
</dbReference>
<dbReference type="EMBL" id="AZQP01000029">
    <property type="protein sequence ID" value="EYE88101.1"/>
    <property type="molecule type" value="Genomic_DNA"/>
</dbReference>
<accession>A0A017RU44</accession>
<evidence type="ECO:0000313" key="7">
    <source>
        <dbReference type="Proteomes" id="UP000019681"/>
    </source>
</evidence>
<keyword evidence="4" id="KW-1133">Transmembrane helix</keyword>
<feature type="transmembrane region" description="Helical" evidence="4">
    <location>
        <begin position="6"/>
        <end position="24"/>
    </location>
</feature>
<keyword evidence="1" id="KW-0677">Repeat</keyword>
<keyword evidence="2 3" id="KW-0802">TPR repeat</keyword>